<protein>
    <submittedName>
        <fullName evidence="3">Heat shock protein HslJ</fullName>
    </submittedName>
</protein>
<sequence length="150" mass="15899">MSLRNTMIASVFSIGLAACATTPAPTRDATSPSALTAQGAWKLNAATSADGATLLPAGTDYRLQFVDDRVSVLGGCNRMSGRYAMVDGKLQVGALASTMACPEPRMQHDAVMAKLLEQPLTMFLMESHPEQLHLETPAGDKLSFTAMPLE</sequence>
<dbReference type="InterPro" id="IPR038670">
    <property type="entry name" value="HslJ-like_sf"/>
</dbReference>
<dbReference type="PROSITE" id="PS51257">
    <property type="entry name" value="PROKAR_LIPOPROTEIN"/>
    <property type="match status" value="1"/>
</dbReference>
<evidence type="ECO:0000256" key="1">
    <source>
        <dbReference type="SAM" id="SignalP"/>
    </source>
</evidence>
<name>A0A1N6R6I7_9GAMM</name>
<keyword evidence="1" id="KW-0732">Signal</keyword>
<keyword evidence="3" id="KW-0346">Stress response</keyword>
<evidence type="ECO:0000259" key="2">
    <source>
        <dbReference type="Pfam" id="PF03724"/>
    </source>
</evidence>
<gene>
    <name evidence="3" type="ORF">SAMN05421546_0908</name>
</gene>
<feature type="signal peptide" evidence="1">
    <location>
        <begin position="1"/>
        <end position="20"/>
    </location>
</feature>
<dbReference type="Gene3D" id="2.40.128.270">
    <property type="match status" value="1"/>
</dbReference>
<feature type="domain" description="DUF306" evidence="2">
    <location>
        <begin position="37"/>
        <end position="141"/>
    </location>
</feature>
<keyword evidence="4" id="KW-1185">Reference proteome</keyword>
<reference evidence="4" key="1">
    <citation type="submission" date="2017-01" db="EMBL/GenBank/DDBJ databases">
        <authorList>
            <person name="Varghese N."/>
            <person name="Submissions S."/>
        </authorList>
    </citation>
    <scope>NUCLEOTIDE SEQUENCE [LARGE SCALE GENOMIC DNA]</scope>
    <source>
        <strain evidence="4">UM1</strain>
    </source>
</reference>
<dbReference type="STRING" id="1604334.SAMN05421546_0908"/>
<dbReference type="Pfam" id="PF03724">
    <property type="entry name" value="META"/>
    <property type="match status" value="1"/>
</dbReference>
<dbReference type="AlphaFoldDB" id="A0A1N6R6I7"/>
<dbReference type="PANTHER" id="PTHR35535:SF2">
    <property type="entry name" value="DUF306 DOMAIN-CONTAINING PROTEIN"/>
    <property type="match status" value="1"/>
</dbReference>
<organism evidence="3 4">
    <name type="scientific">Solilutibacter tolerans</name>
    <dbReference type="NCBI Taxonomy" id="1604334"/>
    <lineage>
        <taxon>Bacteria</taxon>
        <taxon>Pseudomonadati</taxon>
        <taxon>Pseudomonadota</taxon>
        <taxon>Gammaproteobacteria</taxon>
        <taxon>Lysobacterales</taxon>
        <taxon>Lysobacteraceae</taxon>
        <taxon>Solilutibacter</taxon>
    </lineage>
</organism>
<proteinExistence type="predicted"/>
<evidence type="ECO:0000313" key="4">
    <source>
        <dbReference type="Proteomes" id="UP000241788"/>
    </source>
</evidence>
<dbReference type="InterPro" id="IPR005184">
    <property type="entry name" value="DUF306_Meta_HslJ"/>
</dbReference>
<dbReference type="RefSeq" id="WP_076585726.1">
    <property type="nucleotide sequence ID" value="NZ_FTLW01000002.1"/>
</dbReference>
<evidence type="ECO:0000313" key="3">
    <source>
        <dbReference type="EMBL" id="SIQ24520.1"/>
    </source>
</evidence>
<accession>A0A1N6R6I7</accession>
<dbReference type="OrthoDB" id="7871744at2"/>
<dbReference type="InterPro" id="IPR053147">
    <property type="entry name" value="Hsp_HslJ-like"/>
</dbReference>
<dbReference type="EMBL" id="FTLW01000002">
    <property type="protein sequence ID" value="SIQ24520.1"/>
    <property type="molecule type" value="Genomic_DNA"/>
</dbReference>
<feature type="chain" id="PRO_5013224128" evidence="1">
    <location>
        <begin position="21"/>
        <end position="150"/>
    </location>
</feature>
<dbReference type="Proteomes" id="UP000241788">
    <property type="component" value="Unassembled WGS sequence"/>
</dbReference>
<dbReference type="PANTHER" id="PTHR35535">
    <property type="entry name" value="HEAT SHOCK PROTEIN HSLJ"/>
    <property type="match status" value="1"/>
</dbReference>